<sequence length="188" mass="19929">MALALLVSCGKKETAQAVPAPAPKPAVVSDAKIEAELTQALAEDPKNTAAEKNEALADEAESILDKHPNKPAADLLNLPEVNESLKVALTKLGQDKGLQNQINSTVELAAKMKGLEGTPGSVGLDLDTKNYNRDQKSRMLQAVLSKDPKRIVNFLVEEIGEAAPELSYGGKDRASNGIAIKENQPPAK</sequence>
<dbReference type="EMBL" id="BAABIA010000010">
    <property type="protein sequence ID" value="GAA5147887.1"/>
    <property type="molecule type" value="Genomic_DNA"/>
</dbReference>
<organism evidence="2 3">
    <name type="scientific">Prosthecobacter algae</name>
    <dbReference type="NCBI Taxonomy" id="1144682"/>
    <lineage>
        <taxon>Bacteria</taxon>
        <taxon>Pseudomonadati</taxon>
        <taxon>Verrucomicrobiota</taxon>
        <taxon>Verrucomicrobiia</taxon>
        <taxon>Verrucomicrobiales</taxon>
        <taxon>Verrucomicrobiaceae</taxon>
        <taxon>Prosthecobacter</taxon>
    </lineage>
</organism>
<dbReference type="Proteomes" id="UP001499852">
    <property type="component" value="Unassembled WGS sequence"/>
</dbReference>
<evidence type="ECO:0008006" key="4">
    <source>
        <dbReference type="Google" id="ProtNLM"/>
    </source>
</evidence>
<gene>
    <name evidence="2" type="ORF">GCM10023213_43220</name>
</gene>
<accession>A0ABP9PKE5</accession>
<comment type="caution">
    <text evidence="2">The sequence shown here is derived from an EMBL/GenBank/DDBJ whole genome shotgun (WGS) entry which is preliminary data.</text>
</comment>
<name>A0ABP9PKE5_9BACT</name>
<evidence type="ECO:0000256" key="1">
    <source>
        <dbReference type="SAM" id="MobiDB-lite"/>
    </source>
</evidence>
<feature type="region of interest" description="Disordered" evidence="1">
    <location>
        <begin position="166"/>
        <end position="188"/>
    </location>
</feature>
<evidence type="ECO:0000313" key="3">
    <source>
        <dbReference type="Proteomes" id="UP001499852"/>
    </source>
</evidence>
<protein>
    <recommendedName>
        <fullName evidence="4">Lipoprotein</fullName>
    </recommendedName>
</protein>
<evidence type="ECO:0000313" key="2">
    <source>
        <dbReference type="EMBL" id="GAA5147887.1"/>
    </source>
</evidence>
<keyword evidence="3" id="KW-1185">Reference proteome</keyword>
<proteinExistence type="predicted"/>
<reference evidence="3" key="1">
    <citation type="journal article" date="2019" name="Int. J. Syst. Evol. Microbiol.">
        <title>The Global Catalogue of Microorganisms (GCM) 10K type strain sequencing project: providing services to taxonomists for standard genome sequencing and annotation.</title>
        <authorList>
            <consortium name="The Broad Institute Genomics Platform"/>
            <consortium name="The Broad Institute Genome Sequencing Center for Infectious Disease"/>
            <person name="Wu L."/>
            <person name="Ma J."/>
        </authorList>
    </citation>
    <scope>NUCLEOTIDE SEQUENCE [LARGE SCALE GENOMIC DNA]</scope>
    <source>
        <strain evidence="3">JCM 18053</strain>
    </source>
</reference>